<evidence type="ECO:0000313" key="4">
    <source>
        <dbReference type="EMBL" id="KTB40736.1"/>
    </source>
</evidence>
<protein>
    <submittedName>
        <fullName evidence="4">Uncharacterized protein</fullName>
    </submittedName>
</protein>
<sequence>MAPKPIRIGFIGLSTQGWASDTLAPPLFQSPVSSKYALVAVSTTNPKSAAASAQKYTEIKRAAGTDDEAEVKAYHGSTSQIACDPDVDIVAVSVGSTFQKEAALRVIEAGKDVFVEWPVGRDLSETQELVDAAKRTGTRSLVGLQMRLCGYVQKIKEIIDSGKIGKIISTSFVDSYPREFPMWGPRVFSSRVYTLAASNGASLFEAGAGHTIDTLTYLFGAVDFPSISTGLFVNQYPNAQLVDPVTNEPTGETRPQETPHQIAFSGSFAAGAVFNVHIRAALPTGATRLWWVIDGEKGSLRIEDNMPFIMSSNPQVFLSGEKVEIEEEPPLQKASRAWEDFANAGKSHATLEDALATKKILEAVKKSAVPRTIPVDV</sequence>
<organism evidence="4 5">
    <name type="scientific">Moniliophthora roreri</name>
    <name type="common">Frosty pod rot fungus</name>
    <name type="synonym">Monilia roreri</name>
    <dbReference type="NCBI Taxonomy" id="221103"/>
    <lineage>
        <taxon>Eukaryota</taxon>
        <taxon>Fungi</taxon>
        <taxon>Dikarya</taxon>
        <taxon>Basidiomycota</taxon>
        <taxon>Agaricomycotina</taxon>
        <taxon>Agaricomycetes</taxon>
        <taxon>Agaricomycetidae</taxon>
        <taxon>Agaricales</taxon>
        <taxon>Marasmiineae</taxon>
        <taxon>Marasmiaceae</taxon>
        <taxon>Moniliophthora</taxon>
    </lineage>
</organism>
<proteinExistence type="predicted"/>
<keyword evidence="1" id="KW-0560">Oxidoreductase</keyword>
<dbReference type="GO" id="GO:0000166">
    <property type="term" value="F:nucleotide binding"/>
    <property type="evidence" value="ECO:0007669"/>
    <property type="project" value="InterPro"/>
</dbReference>
<dbReference type="AlphaFoldDB" id="A0A0W0FWT1"/>
<evidence type="ECO:0000259" key="2">
    <source>
        <dbReference type="Pfam" id="PF01408"/>
    </source>
</evidence>
<dbReference type="GO" id="GO:0016491">
    <property type="term" value="F:oxidoreductase activity"/>
    <property type="evidence" value="ECO:0007669"/>
    <property type="project" value="UniProtKB-KW"/>
</dbReference>
<dbReference type="InterPro" id="IPR050463">
    <property type="entry name" value="Gfo/Idh/MocA_oxidrdct_glycsds"/>
</dbReference>
<dbReference type="InterPro" id="IPR055080">
    <property type="entry name" value="Gal80p-like_C"/>
</dbReference>
<comment type="caution">
    <text evidence="4">The sequence shown here is derived from an EMBL/GenBank/DDBJ whole genome shotgun (WGS) entry which is preliminary data.</text>
</comment>
<evidence type="ECO:0000259" key="3">
    <source>
        <dbReference type="Pfam" id="PF22685"/>
    </source>
</evidence>
<reference evidence="4 5" key="1">
    <citation type="submission" date="2015-12" db="EMBL/GenBank/DDBJ databases">
        <title>Draft genome sequence of Moniliophthora roreri, the causal agent of frosty pod rot of cacao.</title>
        <authorList>
            <person name="Aime M.C."/>
            <person name="Diaz-Valderrama J.R."/>
            <person name="Kijpornyongpan T."/>
            <person name="Phillips-Mora W."/>
        </authorList>
    </citation>
    <scope>NUCLEOTIDE SEQUENCE [LARGE SCALE GENOMIC DNA]</scope>
    <source>
        <strain evidence="4 5">MCA 2952</strain>
    </source>
</reference>
<name>A0A0W0FWT1_MONRR</name>
<evidence type="ECO:0000313" key="5">
    <source>
        <dbReference type="Proteomes" id="UP000054988"/>
    </source>
</evidence>
<accession>A0A0W0FWT1</accession>
<dbReference type="Pfam" id="PF01408">
    <property type="entry name" value="GFO_IDH_MocA"/>
    <property type="match status" value="1"/>
</dbReference>
<dbReference type="Gene3D" id="3.30.360.10">
    <property type="entry name" value="Dihydrodipicolinate Reductase, domain 2"/>
    <property type="match status" value="1"/>
</dbReference>
<evidence type="ECO:0000256" key="1">
    <source>
        <dbReference type="ARBA" id="ARBA00023002"/>
    </source>
</evidence>
<dbReference type="InterPro" id="IPR036291">
    <property type="entry name" value="NAD(P)-bd_dom_sf"/>
</dbReference>
<dbReference type="PANTHER" id="PTHR43818:SF11">
    <property type="entry name" value="BCDNA.GH03377"/>
    <property type="match status" value="1"/>
</dbReference>
<dbReference type="SUPFAM" id="SSF51735">
    <property type="entry name" value="NAD(P)-binding Rossmann-fold domains"/>
    <property type="match status" value="1"/>
</dbReference>
<dbReference type="SUPFAM" id="SSF55347">
    <property type="entry name" value="Glyceraldehyde-3-phosphate dehydrogenase-like, C-terminal domain"/>
    <property type="match status" value="1"/>
</dbReference>
<dbReference type="InterPro" id="IPR000683">
    <property type="entry name" value="Gfo/Idh/MocA-like_OxRdtase_N"/>
</dbReference>
<dbReference type="Gene3D" id="3.40.50.720">
    <property type="entry name" value="NAD(P)-binding Rossmann-like Domain"/>
    <property type="match status" value="1"/>
</dbReference>
<feature type="domain" description="Gal80p-like C-terminal" evidence="3">
    <location>
        <begin position="151"/>
        <end position="303"/>
    </location>
</feature>
<gene>
    <name evidence="4" type="ORF">WG66_6696</name>
</gene>
<dbReference type="eggNOG" id="KOG2741">
    <property type="taxonomic scope" value="Eukaryota"/>
</dbReference>
<feature type="domain" description="Gfo/Idh/MocA-like oxidoreductase N-terminal" evidence="2">
    <location>
        <begin position="6"/>
        <end position="143"/>
    </location>
</feature>
<dbReference type="EMBL" id="LATX01001552">
    <property type="protein sequence ID" value="KTB40736.1"/>
    <property type="molecule type" value="Genomic_DNA"/>
</dbReference>
<dbReference type="Proteomes" id="UP000054988">
    <property type="component" value="Unassembled WGS sequence"/>
</dbReference>
<dbReference type="Pfam" id="PF22685">
    <property type="entry name" value="Gal80p_C-like"/>
    <property type="match status" value="1"/>
</dbReference>
<dbReference type="PANTHER" id="PTHR43818">
    <property type="entry name" value="BCDNA.GH03377"/>
    <property type="match status" value="1"/>
</dbReference>